<dbReference type="EMBL" id="BBRZ01000026">
    <property type="protein sequence ID" value="GAM56247.1"/>
    <property type="molecule type" value="Genomic_DNA"/>
</dbReference>
<gene>
    <name evidence="2" type="ORF">JCM19231_2501</name>
</gene>
<proteinExistence type="predicted"/>
<dbReference type="SUPFAM" id="SSF53756">
    <property type="entry name" value="UDP-Glycosyltransferase/glycogen phosphorylase"/>
    <property type="match status" value="1"/>
</dbReference>
<dbReference type="InterPro" id="IPR028098">
    <property type="entry name" value="Glyco_trans_4-like_N"/>
</dbReference>
<dbReference type="GO" id="GO:0016757">
    <property type="term" value="F:glycosyltransferase activity"/>
    <property type="evidence" value="ECO:0007669"/>
    <property type="project" value="UniProtKB-ARBA"/>
</dbReference>
<dbReference type="Proteomes" id="UP000031671">
    <property type="component" value="Unassembled WGS sequence"/>
</dbReference>
<comment type="caution">
    <text evidence="2">The sequence shown here is derived from an EMBL/GenBank/DDBJ whole genome shotgun (WGS) entry which is preliminary data.</text>
</comment>
<dbReference type="Gene3D" id="3.40.50.2000">
    <property type="entry name" value="Glycogen Phosphorylase B"/>
    <property type="match status" value="2"/>
</dbReference>
<name>A0A0B8NVC7_9VIBR</name>
<evidence type="ECO:0000313" key="2">
    <source>
        <dbReference type="EMBL" id="GAM56247.1"/>
    </source>
</evidence>
<dbReference type="Pfam" id="PF13477">
    <property type="entry name" value="Glyco_trans_4_2"/>
    <property type="match status" value="1"/>
</dbReference>
<organism evidence="2 3">
    <name type="scientific">Vibrio ishigakensis</name>
    <dbReference type="NCBI Taxonomy" id="1481914"/>
    <lineage>
        <taxon>Bacteria</taxon>
        <taxon>Pseudomonadati</taxon>
        <taxon>Pseudomonadota</taxon>
        <taxon>Gammaproteobacteria</taxon>
        <taxon>Vibrionales</taxon>
        <taxon>Vibrionaceae</taxon>
        <taxon>Vibrio</taxon>
    </lineage>
</organism>
<evidence type="ECO:0000313" key="3">
    <source>
        <dbReference type="Proteomes" id="UP000031671"/>
    </source>
</evidence>
<evidence type="ECO:0000259" key="1">
    <source>
        <dbReference type="Pfam" id="PF13477"/>
    </source>
</evidence>
<reference evidence="2 3" key="1">
    <citation type="submission" date="2015-01" db="EMBL/GenBank/DDBJ databases">
        <title>Vibrio sp. C1 JCM 19231 whole genome shotgun sequence.</title>
        <authorList>
            <person name="Sawabe T."/>
            <person name="Meirelles P."/>
            <person name="Feng G."/>
            <person name="Sayaka M."/>
            <person name="Hattori M."/>
            <person name="Ohkuma M."/>
        </authorList>
    </citation>
    <scope>NUCLEOTIDE SEQUENCE [LARGE SCALE GENOMIC DNA]</scope>
    <source>
        <strain evidence="3">JCM 19231</strain>
    </source>
</reference>
<accession>A0A0B8NVC7</accession>
<keyword evidence="3" id="KW-1185">Reference proteome</keyword>
<sequence>MQKHLAIIINVDWYFNLHWYNRAKAAKEKGYRVSIITSFTAPRLKLQWESEGYDCYDIKISRSGILIFEEVASIYHLYKIIKKIKPDLVHSVTIKPNIYTGLISKALKIPCVKSITGLGVVFSNNSYKFRAIKTVIVLLYKYIGRTNQGPFLFENSEDKLLFQRNGIGRSDQLIQVNGAGVDTNKYQSRKEILTEPQITVLFAARLLKDKGLDTLISSINHCRQIGMDIRLIVAGIFDLESNNAYSQDEVEYLSQKHDFNWVGTIEDMPIS</sequence>
<dbReference type="AlphaFoldDB" id="A0A0B8NVC7"/>
<keyword evidence="2" id="KW-0808">Transferase</keyword>
<protein>
    <submittedName>
        <fullName evidence="2">UDP-N-acetylgalactosaminyltransferase</fullName>
    </submittedName>
</protein>
<feature type="domain" description="Glycosyltransferase subfamily 4-like N-terminal" evidence="1">
    <location>
        <begin position="5"/>
        <end position="128"/>
    </location>
</feature>
<reference evidence="2 3" key="2">
    <citation type="submission" date="2015-01" db="EMBL/GenBank/DDBJ databases">
        <authorList>
            <consortium name="NBRP consortium"/>
            <person name="Sawabe T."/>
            <person name="Meirelles P."/>
            <person name="Feng G."/>
            <person name="Sayaka M."/>
            <person name="Hattori M."/>
            <person name="Ohkuma M."/>
        </authorList>
    </citation>
    <scope>NUCLEOTIDE SEQUENCE [LARGE SCALE GENOMIC DNA]</scope>
    <source>
        <strain evidence="3">JCM 19231</strain>
    </source>
</reference>